<keyword evidence="14" id="KW-1185">Reference proteome</keyword>
<keyword evidence="3" id="KW-0997">Cell inner membrane</keyword>
<evidence type="ECO:0000256" key="7">
    <source>
        <dbReference type="ARBA" id="ARBA00023186"/>
    </source>
</evidence>
<dbReference type="OrthoDB" id="9812372at2"/>
<reference evidence="13 14" key="2">
    <citation type="journal article" date="2016" name="Int. J. Syst. Evol. Microbiol.">
        <title>Lutibacter profundi sp. nov., isolated from a deep-sea hydrothermal system on the Arctic Mid-Ocean Ridge and emended description of the genus Lutibacter.</title>
        <authorList>
            <person name="Le Moine Bauer S."/>
            <person name="Roalkvam I."/>
            <person name="Steen I.H."/>
            <person name="Dahle H."/>
        </authorList>
    </citation>
    <scope>NUCLEOTIDE SEQUENCE [LARGE SCALE GENOMIC DNA]</scope>
    <source>
        <strain evidence="13 14">LP1</strain>
    </source>
</reference>
<evidence type="ECO:0000256" key="10">
    <source>
        <dbReference type="ARBA" id="ARBA00042775"/>
    </source>
</evidence>
<dbReference type="Pfam" id="PF13623">
    <property type="entry name" value="SurA_N_2"/>
    <property type="match status" value="1"/>
</dbReference>
<keyword evidence="4" id="KW-0812">Transmembrane</keyword>
<proteinExistence type="inferred from homology"/>
<keyword evidence="5" id="KW-1133">Transmembrane helix</keyword>
<evidence type="ECO:0000256" key="6">
    <source>
        <dbReference type="ARBA" id="ARBA00023136"/>
    </source>
</evidence>
<reference evidence="14" key="1">
    <citation type="submission" date="2015-12" db="EMBL/GenBank/DDBJ databases">
        <title>Complete genome sequence of Lutibacter profundus strain LP1.</title>
        <authorList>
            <person name="Wissuwa J."/>
            <person name="Le Moine Bauer S."/>
            <person name="Stokke R."/>
            <person name="Dahle H."/>
            <person name="Steen I.H."/>
        </authorList>
    </citation>
    <scope>NUCLEOTIDE SEQUENCE [LARGE SCALE GENOMIC DNA]</scope>
    <source>
        <strain evidence="14">LP1</strain>
    </source>
</reference>
<dbReference type="STRING" id="1622118.Lupro_05595"/>
<evidence type="ECO:0000313" key="14">
    <source>
        <dbReference type="Proteomes" id="UP000059672"/>
    </source>
</evidence>
<dbReference type="PANTHER" id="PTHR47529:SF1">
    <property type="entry name" value="PERIPLASMIC CHAPERONE PPID"/>
    <property type="match status" value="1"/>
</dbReference>
<dbReference type="InterPro" id="IPR052029">
    <property type="entry name" value="PpiD_chaperone"/>
</dbReference>
<keyword evidence="11" id="KW-0697">Rotamase</keyword>
<dbReference type="EMBL" id="CP013355">
    <property type="protein sequence ID" value="AMC10746.1"/>
    <property type="molecule type" value="Genomic_DNA"/>
</dbReference>
<evidence type="ECO:0000256" key="1">
    <source>
        <dbReference type="ARBA" id="ARBA00004382"/>
    </source>
</evidence>
<evidence type="ECO:0000313" key="13">
    <source>
        <dbReference type="EMBL" id="AMC10746.1"/>
    </source>
</evidence>
<evidence type="ECO:0000256" key="3">
    <source>
        <dbReference type="ARBA" id="ARBA00022519"/>
    </source>
</evidence>
<dbReference type="InterPro" id="IPR027304">
    <property type="entry name" value="Trigger_fact/SurA_dom_sf"/>
</dbReference>
<organism evidence="13 14">
    <name type="scientific">Lutibacter profundi</name>
    <dbReference type="NCBI Taxonomy" id="1622118"/>
    <lineage>
        <taxon>Bacteria</taxon>
        <taxon>Pseudomonadati</taxon>
        <taxon>Bacteroidota</taxon>
        <taxon>Flavobacteriia</taxon>
        <taxon>Flavobacteriales</taxon>
        <taxon>Flavobacteriaceae</taxon>
        <taxon>Lutibacter</taxon>
    </lineage>
</organism>
<accession>A0A0X8G634</accession>
<dbReference type="KEGG" id="lut:Lupro_05595"/>
<dbReference type="GO" id="GO:0003755">
    <property type="term" value="F:peptidyl-prolyl cis-trans isomerase activity"/>
    <property type="evidence" value="ECO:0007669"/>
    <property type="project" value="UniProtKB-KW"/>
</dbReference>
<dbReference type="SUPFAM" id="SSF54534">
    <property type="entry name" value="FKBP-like"/>
    <property type="match status" value="1"/>
</dbReference>
<dbReference type="RefSeq" id="WP_068207108.1">
    <property type="nucleotide sequence ID" value="NZ_CP013355.1"/>
</dbReference>
<dbReference type="Pfam" id="PF13616">
    <property type="entry name" value="Rotamase_3"/>
    <property type="match status" value="1"/>
</dbReference>
<evidence type="ECO:0000256" key="5">
    <source>
        <dbReference type="ARBA" id="ARBA00022989"/>
    </source>
</evidence>
<dbReference type="PANTHER" id="PTHR47529">
    <property type="entry name" value="PEPTIDYL-PROLYL CIS-TRANS ISOMERASE D"/>
    <property type="match status" value="1"/>
</dbReference>
<keyword evidence="6" id="KW-0472">Membrane</keyword>
<dbReference type="PROSITE" id="PS50198">
    <property type="entry name" value="PPIC_PPIASE_2"/>
    <property type="match status" value="1"/>
</dbReference>
<keyword evidence="2" id="KW-1003">Cell membrane</keyword>
<gene>
    <name evidence="13" type="ORF">Lupro_05595</name>
</gene>
<evidence type="ECO:0000256" key="2">
    <source>
        <dbReference type="ARBA" id="ARBA00022475"/>
    </source>
</evidence>
<sequence>MAILSKIRDRSMFLILIVGLALFAFVLDPSSIQSFFSSSKVNSIGEINGENIDREEFARQVEVYRSQSRGRATQMQAVNAVWNSMLSDKIFESELEKAGIVVGEKDIWDAMIALPEIQNSPLFKNDINLFDQEKLKEYIANMKDEAEAGNTKAWSNWLATEKSIKQNLQRLAYTSLVKDGLGASLKEGERDYMFNNTKIDAKYVFVPYTSVPDSLVTVTKSEIKDYIEKTSKIFKSEATRTLKYVKFDIEPSKADEEDIKNVVASFINDREEYSNAAKTTVKVKGFKTTTNYEEFLNDNKSDLSIDNSYKFKNQVPANISEAIFEGSLGDVVGPYKDNGYYKISKIVEILQLPDSVKSSHIIVPYKGATRSTSTKTKEAAKKTADSIFAIVKNNKSKFVEIADKINSDGTKGKGGSIGWVRKDQAFSASFDKDFANFIFKNKKGSIKIVETAFGYHIIKINDQTKPKKAVRLATFARLIEPSEATENTIFEKAETLAANLDEGKNIDDLAKELDYKVQLAVNLKELDENVPGIGTQRQIVTWAFNDERDPGDSKRFDIEVTGKRSYAVVVLSDKTEEGDLVMSSSIIQEVLSKLTKEKKAAIIKEKMNGGTLDEIAKNSNTNVRVASSVTLASPLISGVGNEPFVVGAMSTLPINEISDKIEGDKGVFVVKVIKREVPTKLENYNTFSKRKANILKAKTYQIFKVLKETADVVDNRSKFF</sequence>
<evidence type="ECO:0000256" key="9">
    <source>
        <dbReference type="ARBA" id="ARBA00040743"/>
    </source>
</evidence>
<comment type="subcellular location">
    <subcellularLocation>
        <location evidence="1">Cell inner membrane</location>
        <topology evidence="1">Single-pass type II membrane protein</topology>
        <orientation evidence="1">Periplasmic side</orientation>
    </subcellularLocation>
</comment>
<dbReference type="InterPro" id="IPR000297">
    <property type="entry name" value="PPIase_PpiC"/>
</dbReference>
<dbReference type="SUPFAM" id="SSF109998">
    <property type="entry name" value="Triger factor/SurA peptide-binding domain-like"/>
    <property type="match status" value="1"/>
</dbReference>
<protein>
    <recommendedName>
        <fullName evidence="9">Periplasmic chaperone PpiD</fullName>
    </recommendedName>
    <alternativeName>
        <fullName evidence="10">Periplasmic folding chaperone</fullName>
    </alternativeName>
</protein>
<dbReference type="InterPro" id="IPR046357">
    <property type="entry name" value="PPIase_dom_sf"/>
</dbReference>
<dbReference type="AlphaFoldDB" id="A0A0X8G634"/>
<evidence type="ECO:0000256" key="11">
    <source>
        <dbReference type="PROSITE-ProRule" id="PRU00278"/>
    </source>
</evidence>
<dbReference type="Gene3D" id="3.10.50.40">
    <property type="match status" value="1"/>
</dbReference>
<evidence type="ECO:0000256" key="4">
    <source>
        <dbReference type="ARBA" id="ARBA00022692"/>
    </source>
</evidence>
<comment type="similarity">
    <text evidence="8">Belongs to the PpiD chaperone family.</text>
</comment>
<dbReference type="GO" id="GO:0005886">
    <property type="term" value="C:plasma membrane"/>
    <property type="evidence" value="ECO:0007669"/>
    <property type="project" value="UniProtKB-SubCell"/>
</dbReference>
<feature type="domain" description="PpiC" evidence="12">
    <location>
        <begin position="353"/>
        <end position="462"/>
    </location>
</feature>
<dbReference type="Proteomes" id="UP000059672">
    <property type="component" value="Chromosome"/>
</dbReference>
<keyword evidence="11" id="KW-0413">Isomerase</keyword>
<name>A0A0X8G634_9FLAO</name>
<keyword evidence="7" id="KW-0143">Chaperone</keyword>
<evidence type="ECO:0000256" key="8">
    <source>
        <dbReference type="ARBA" id="ARBA00038408"/>
    </source>
</evidence>
<evidence type="ECO:0000259" key="12">
    <source>
        <dbReference type="PROSITE" id="PS50198"/>
    </source>
</evidence>